<keyword evidence="3" id="KW-0328">Glycosyltransferase</keyword>
<accession>A0A5J9T1V9</accession>
<feature type="non-terminal residue" evidence="4">
    <location>
        <position position="1"/>
    </location>
</feature>
<gene>
    <name evidence="4" type="ORF">EJB05_47974</name>
</gene>
<dbReference type="PANTHER" id="PTHR48048:SF90">
    <property type="entry name" value="GLYCOSYLTRANSFERASE"/>
    <property type="match status" value="1"/>
</dbReference>
<dbReference type="EMBL" id="RWGY01000051">
    <property type="protein sequence ID" value="TVU04838.1"/>
    <property type="molecule type" value="Genomic_DNA"/>
</dbReference>
<comment type="caution">
    <text evidence="4">The sequence shown here is derived from an EMBL/GenBank/DDBJ whole genome shotgun (WGS) entry which is preliminary data.</text>
</comment>
<dbReference type="Gene3D" id="3.40.50.2000">
    <property type="entry name" value="Glycogen Phosphorylase B"/>
    <property type="match status" value="2"/>
</dbReference>
<dbReference type="AlphaFoldDB" id="A0A5J9T1V9"/>
<keyword evidence="2 3" id="KW-0808">Transferase</keyword>
<proteinExistence type="inferred from homology"/>
<evidence type="ECO:0000313" key="5">
    <source>
        <dbReference type="Proteomes" id="UP000324897"/>
    </source>
</evidence>
<dbReference type="PROSITE" id="PS00375">
    <property type="entry name" value="UDPGT"/>
    <property type="match status" value="1"/>
</dbReference>
<dbReference type="Gramene" id="TVU04838">
    <property type="protein sequence ID" value="TVU04838"/>
    <property type="gene ID" value="EJB05_47974"/>
</dbReference>
<evidence type="ECO:0000313" key="4">
    <source>
        <dbReference type="EMBL" id="TVU04838.1"/>
    </source>
</evidence>
<organism evidence="4 5">
    <name type="scientific">Eragrostis curvula</name>
    <name type="common">weeping love grass</name>
    <dbReference type="NCBI Taxonomy" id="38414"/>
    <lineage>
        <taxon>Eukaryota</taxon>
        <taxon>Viridiplantae</taxon>
        <taxon>Streptophyta</taxon>
        <taxon>Embryophyta</taxon>
        <taxon>Tracheophyta</taxon>
        <taxon>Spermatophyta</taxon>
        <taxon>Magnoliopsida</taxon>
        <taxon>Liliopsida</taxon>
        <taxon>Poales</taxon>
        <taxon>Poaceae</taxon>
        <taxon>PACMAD clade</taxon>
        <taxon>Chloridoideae</taxon>
        <taxon>Eragrostideae</taxon>
        <taxon>Eragrostidinae</taxon>
        <taxon>Eragrostis</taxon>
    </lineage>
</organism>
<protein>
    <submittedName>
        <fullName evidence="4">Uncharacterized protein</fullName>
    </submittedName>
</protein>
<dbReference type="SUPFAM" id="SSF53756">
    <property type="entry name" value="UDP-Glycosyltransferase/glycogen phosphorylase"/>
    <property type="match status" value="1"/>
</dbReference>
<evidence type="ECO:0000256" key="2">
    <source>
        <dbReference type="ARBA" id="ARBA00022679"/>
    </source>
</evidence>
<dbReference type="Proteomes" id="UP000324897">
    <property type="component" value="Unassembled WGS sequence"/>
</dbReference>
<reference evidence="4 5" key="1">
    <citation type="journal article" date="2019" name="Sci. Rep.">
        <title>A high-quality genome of Eragrostis curvula grass provides insights into Poaceae evolution and supports new strategies to enhance forage quality.</title>
        <authorList>
            <person name="Carballo J."/>
            <person name="Santos B.A.C.M."/>
            <person name="Zappacosta D."/>
            <person name="Garbus I."/>
            <person name="Selva J.P."/>
            <person name="Gallo C.A."/>
            <person name="Diaz A."/>
            <person name="Albertini E."/>
            <person name="Caccamo M."/>
            <person name="Echenique V."/>
        </authorList>
    </citation>
    <scope>NUCLEOTIDE SEQUENCE [LARGE SCALE GENOMIC DNA]</scope>
    <source>
        <strain evidence="5">cv. Victoria</strain>
        <tissue evidence="4">Leaf</tissue>
    </source>
</reference>
<dbReference type="InterPro" id="IPR035595">
    <property type="entry name" value="UDP_glycos_trans_CS"/>
</dbReference>
<dbReference type="FunFam" id="3.40.50.2000:FF:000020">
    <property type="entry name" value="Glycosyltransferase"/>
    <property type="match status" value="1"/>
</dbReference>
<name>A0A5J9T1V9_9POAL</name>
<dbReference type="OrthoDB" id="5835829at2759"/>
<dbReference type="InterPro" id="IPR050481">
    <property type="entry name" value="UDP-glycosyltransf_plant"/>
</dbReference>
<comment type="similarity">
    <text evidence="1 3">Belongs to the UDP-glycosyltransferase family.</text>
</comment>
<dbReference type="Pfam" id="PF00201">
    <property type="entry name" value="UDPGT"/>
    <property type="match status" value="1"/>
</dbReference>
<evidence type="ECO:0000256" key="1">
    <source>
        <dbReference type="ARBA" id="ARBA00009995"/>
    </source>
</evidence>
<dbReference type="GO" id="GO:0035251">
    <property type="term" value="F:UDP-glucosyltransferase activity"/>
    <property type="evidence" value="ECO:0007669"/>
    <property type="project" value="InterPro"/>
</dbReference>
<sequence length="310" mass="33563">MADVWTSWTRVAKGVLVNTFESLERRAAEAMRDLRCVVVPGRVVSLPPVYCVGPLVGDGEEGGEGEEEAGTRRHECLAWLDAQPDRSVVFLCFGSRGAHSAAQLAEIAAGLESSGHRFLWVVRAPPADATKNYSLSSSSEQHRPAPPPDLDALLPAGFLRRTGSRGLVVASWAPQAPVLRHRATAAFVTHCGWNSALEGVVAGVPMLCWPLHAEQKMNKLFMAAPAEVGGMGVGVEVEGCVTTTGFVDAGEVEAKVRLVMEESEEGRRLRTRVEARKEEARKAWEEGGSSRAAFDRFLADVERLHEQIAE</sequence>
<keyword evidence="5" id="KW-1185">Reference proteome</keyword>
<evidence type="ECO:0000256" key="3">
    <source>
        <dbReference type="RuleBase" id="RU003718"/>
    </source>
</evidence>
<dbReference type="CDD" id="cd03784">
    <property type="entry name" value="GT1_Gtf-like"/>
    <property type="match status" value="1"/>
</dbReference>
<dbReference type="InterPro" id="IPR002213">
    <property type="entry name" value="UDP_glucos_trans"/>
</dbReference>
<dbReference type="PANTHER" id="PTHR48048">
    <property type="entry name" value="GLYCOSYLTRANSFERASE"/>
    <property type="match status" value="1"/>
</dbReference>